<evidence type="ECO:0000256" key="5">
    <source>
        <dbReference type="HAMAP-Rule" id="MF_01114"/>
    </source>
</evidence>
<reference evidence="9" key="1">
    <citation type="submission" date="2020-10" db="EMBL/GenBank/DDBJ databases">
        <title>Connecting structure to function with the recovery of over 1000 high-quality activated sludge metagenome-assembled genomes encoding full-length rRNA genes using long-read sequencing.</title>
        <authorList>
            <person name="Singleton C.M."/>
            <person name="Petriglieri F."/>
            <person name="Kristensen J.M."/>
            <person name="Kirkegaard R.H."/>
            <person name="Michaelsen T.Y."/>
            <person name="Andersen M.H."/>
            <person name="Karst S.M."/>
            <person name="Dueholm M.S."/>
            <person name="Nielsen P.H."/>
            <person name="Albertsen M."/>
        </authorList>
    </citation>
    <scope>NUCLEOTIDE SEQUENCE</scope>
    <source>
        <strain evidence="9">Bjer_18-Q3-R1-45_BAT3C.347</strain>
    </source>
</reference>
<dbReference type="GO" id="GO:0005737">
    <property type="term" value="C:cytoplasm"/>
    <property type="evidence" value="ECO:0007669"/>
    <property type="project" value="UniProtKB-SubCell"/>
</dbReference>
<protein>
    <recommendedName>
        <fullName evidence="3 5">Regulatory protein RecX</fullName>
    </recommendedName>
</protein>
<comment type="subcellular location">
    <subcellularLocation>
        <location evidence="1 5">Cytoplasm</location>
    </subcellularLocation>
</comment>
<name>A0A9D7HJQ7_9PROT</name>
<feature type="domain" description="RecX third three-helical" evidence="7">
    <location>
        <begin position="94"/>
        <end position="139"/>
    </location>
</feature>
<dbReference type="Proteomes" id="UP000807785">
    <property type="component" value="Unassembled WGS sequence"/>
</dbReference>
<feature type="domain" description="RecX second three-helical" evidence="6">
    <location>
        <begin position="50"/>
        <end position="87"/>
    </location>
</feature>
<dbReference type="PANTHER" id="PTHR33602">
    <property type="entry name" value="REGULATORY PROTEIN RECX FAMILY PROTEIN"/>
    <property type="match status" value="1"/>
</dbReference>
<evidence type="ECO:0000259" key="6">
    <source>
        <dbReference type="Pfam" id="PF02631"/>
    </source>
</evidence>
<dbReference type="HAMAP" id="MF_01114">
    <property type="entry name" value="RecX"/>
    <property type="match status" value="1"/>
</dbReference>
<evidence type="ECO:0000313" key="9">
    <source>
        <dbReference type="EMBL" id="MBK6972217.1"/>
    </source>
</evidence>
<dbReference type="InterPro" id="IPR003783">
    <property type="entry name" value="Regulatory_RecX"/>
</dbReference>
<comment type="similarity">
    <text evidence="2 5">Belongs to the RecX family.</text>
</comment>
<evidence type="ECO:0000256" key="2">
    <source>
        <dbReference type="ARBA" id="ARBA00009695"/>
    </source>
</evidence>
<dbReference type="Pfam" id="PF21981">
    <property type="entry name" value="RecX_HTH3"/>
    <property type="match status" value="1"/>
</dbReference>
<dbReference type="GO" id="GO:0006282">
    <property type="term" value="P:regulation of DNA repair"/>
    <property type="evidence" value="ECO:0007669"/>
    <property type="project" value="UniProtKB-UniRule"/>
</dbReference>
<dbReference type="Gene3D" id="1.10.10.10">
    <property type="entry name" value="Winged helix-like DNA-binding domain superfamily/Winged helix DNA-binding domain"/>
    <property type="match status" value="3"/>
</dbReference>
<dbReference type="InterPro" id="IPR036388">
    <property type="entry name" value="WH-like_DNA-bd_sf"/>
</dbReference>
<dbReference type="InterPro" id="IPR053925">
    <property type="entry name" value="RecX_HTH_3rd"/>
</dbReference>
<evidence type="ECO:0000256" key="4">
    <source>
        <dbReference type="ARBA" id="ARBA00022490"/>
    </source>
</evidence>
<dbReference type="PANTHER" id="PTHR33602:SF1">
    <property type="entry name" value="REGULATORY PROTEIN RECX FAMILY PROTEIN"/>
    <property type="match status" value="1"/>
</dbReference>
<gene>
    <name evidence="5 9" type="primary">recX</name>
    <name evidence="9" type="ORF">IPH26_04410</name>
</gene>
<dbReference type="Pfam" id="PF02631">
    <property type="entry name" value="RecX_HTH2"/>
    <property type="match status" value="1"/>
</dbReference>
<dbReference type="AlphaFoldDB" id="A0A9D7HJQ7"/>
<sequence length="147" mass="16396">MELTLRERALRLLARRDHSRVELVRKLATHATSEEIDSLATQLEQSGLLSDARFAESFVAARGARLGTLKLRHELKNRGIAPELIEAHAARDTESELESARALWLRKFGSKPADARDYAKQARFLAARGFSSGVVHRLLKDPLGDAQ</sequence>
<dbReference type="EMBL" id="JADJEV010000002">
    <property type="protein sequence ID" value="MBK6972217.1"/>
    <property type="molecule type" value="Genomic_DNA"/>
</dbReference>
<comment type="caution">
    <text evidence="9">The sequence shown here is derived from an EMBL/GenBank/DDBJ whole genome shotgun (WGS) entry which is preliminary data.</text>
</comment>
<evidence type="ECO:0000313" key="10">
    <source>
        <dbReference type="Proteomes" id="UP000807785"/>
    </source>
</evidence>
<accession>A0A9D7HJQ7</accession>
<proteinExistence type="inferred from homology"/>
<comment type="function">
    <text evidence="5">Modulates RecA activity.</text>
</comment>
<feature type="domain" description="RecX first three-helical" evidence="8">
    <location>
        <begin position="6"/>
        <end position="35"/>
    </location>
</feature>
<evidence type="ECO:0000256" key="1">
    <source>
        <dbReference type="ARBA" id="ARBA00004496"/>
    </source>
</evidence>
<evidence type="ECO:0000256" key="3">
    <source>
        <dbReference type="ARBA" id="ARBA00018111"/>
    </source>
</evidence>
<organism evidence="9 10">
    <name type="scientific">Candidatus Methylophosphatis roskildensis</name>
    <dbReference type="NCBI Taxonomy" id="2899263"/>
    <lineage>
        <taxon>Bacteria</taxon>
        <taxon>Pseudomonadati</taxon>
        <taxon>Pseudomonadota</taxon>
        <taxon>Betaproteobacteria</taxon>
        <taxon>Nitrosomonadales</taxon>
        <taxon>Sterolibacteriaceae</taxon>
        <taxon>Candidatus Methylophosphatis</taxon>
    </lineage>
</organism>
<keyword evidence="4 5" id="KW-0963">Cytoplasm</keyword>
<dbReference type="Pfam" id="PF21982">
    <property type="entry name" value="RecX_HTH1"/>
    <property type="match status" value="1"/>
</dbReference>
<dbReference type="NCBIfam" id="NF001055">
    <property type="entry name" value="PRK00117.2-5"/>
    <property type="match status" value="1"/>
</dbReference>
<evidence type="ECO:0000259" key="8">
    <source>
        <dbReference type="Pfam" id="PF21982"/>
    </source>
</evidence>
<dbReference type="InterPro" id="IPR053926">
    <property type="entry name" value="RecX_HTH_1st"/>
</dbReference>
<evidence type="ECO:0000259" key="7">
    <source>
        <dbReference type="Pfam" id="PF21981"/>
    </source>
</evidence>
<dbReference type="InterPro" id="IPR053924">
    <property type="entry name" value="RecX_HTH_2nd"/>
</dbReference>